<dbReference type="AlphaFoldDB" id="A0A059BL57"/>
<organism evidence="1">
    <name type="scientific">Eucalyptus grandis</name>
    <name type="common">Flooded gum</name>
    <dbReference type="NCBI Taxonomy" id="71139"/>
    <lineage>
        <taxon>Eukaryota</taxon>
        <taxon>Viridiplantae</taxon>
        <taxon>Streptophyta</taxon>
        <taxon>Embryophyta</taxon>
        <taxon>Tracheophyta</taxon>
        <taxon>Spermatophyta</taxon>
        <taxon>Magnoliopsida</taxon>
        <taxon>eudicotyledons</taxon>
        <taxon>Gunneridae</taxon>
        <taxon>Pentapetalae</taxon>
        <taxon>rosids</taxon>
        <taxon>malvids</taxon>
        <taxon>Myrtales</taxon>
        <taxon>Myrtaceae</taxon>
        <taxon>Myrtoideae</taxon>
        <taxon>Eucalypteae</taxon>
        <taxon>Eucalyptus</taxon>
    </lineage>
</organism>
<proteinExistence type="predicted"/>
<gene>
    <name evidence="1" type="ORF">EUGRSUZ_F00666</name>
</gene>
<protein>
    <submittedName>
        <fullName evidence="1">Uncharacterized protein</fullName>
    </submittedName>
</protein>
<dbReference type="InParanoid" id="A0A059BL57"/>
<reference evidence="1" key="1">
    <citation type="submission" date="2013-07" db="EMBL/GenBank/DDBJ databases">
        <title>The genome of Eucalyptus grandis.</title>
        <authorList>
            <person name="Schmutz J."/>
            <person name="Hayes R."/>
            <person name="Myburg A."/>
            <person name="Tuskan G."/>
            <person name="Grattapaglia D."/>
            <person name="Rokhsar D.S."/>
        </authorList>
    </citation>
    <scope>NUCLEOTIDE SEQUENCE</scope>
    <source>
        <tissue evidence="1">Leaf extractions</tissue>
    </source>
</reference>
<sequence length="88" mass="10480">MSRKYLIEKPCIFDDLIRQIKDPRTLYGPYRKDALFIFLFLGPRGVSHDNTSNYIISTPLFSLFKSCKFLMDLLYMHQNGMKRCHENK</sequence>
<name>A0A059BL57_EUCGR</name>
<evidence type="ECO:0000313" key="1">
    <source>
        <dbReference type="EMBL" id="KCW66922.1"/>
    </source>
</evidence>
<dbReference type="Gramene" id="KCW66922">
    <property type="protein sequence ID" value="KCW66922"/>
    <property type="gene ID" value="EUGRSUZ_F00666"/>
</dbReference>
<accession>A0A059BL57</accession>
<dbReference type="EMBL" id="KK198758">
    <property type="protein sequence ID" value="KCW66922.1"/>
    <property type="molecule type" value="Genomic_DNA"/>
</dbReference>